<dbReference type="AlphaFoldDB" id="A0A6H1UH83"/>
<reference evidence="1 2" key="1">
    <citation type="submission" date="2020-04" db="EMBL/GenBank/DDBJ databases">
        <title>Ferrimonas sp. S7 isolated from sea water.</title>
        <authorList>
            <person name="Bae S.S."/>
            <person name="Baek K."/>
        </authorList>
    </citation>
    <scope>NUCLEOTIDE SEQUENCE [LARGE SCALE GENOMIC DNA]</scope>
    <source>
        <strain evidence="1 2">S7</strain>
    </source>
</reference>
<evidence type="ECO:0000313" key="2">
    <source>
        <dbReference type="Proteomes" id="UP000501602"/>
    </source>
</evidence>
<protein>
    <submittedName>
        <fullName evidence="1">Uncharacterized protein</fullName>
    </submittedName>
</protein>
<name>A0A6H1UH83_9GAMM</name>
<dbReference type="KEGG" id="fes:HER31_14445"/>
<proteinExistence type="predicted"/>
<dbReference type="Proteomes" id="UP000501602">
    <property type="component" value="Chromosome"/>
</dbReference>
<organism evidence="1 2">
    <name type="scientific">Ferrimonas lipolytica</name>
    <dbReference type="NCBI Taxonomy" id="2724191"/>
    <lineage>
        <taxon>Bacteria</taxon>
        <taxon>Pseudomonadati</taxon>
        <taxon>Pseudomonadota</taxon>
        <taxon>Gammaproteobacteria</taxon>
        <taxon>Alteromonadales</taxon>
        <taxon>Ferrimonadaceae</taxon>
        <taxon>Ferrimonas</taxon>
    </lineage>
</organism>
<dbReference type="EMBL" id="CP051180">
    <property type="protein sequence ID" value="QIZ77989.1"/>
    <property type="molecule type" value="Genomic_DNA"/>
</dbReference>
<accession>A0A6H1UH83</accession>
<dbReference type="RefSeq" id="WP_168661514.1">
    <property type="nucleotide sequence ID" value="NZ_CP051180.1"/>
</dbReference>
<gene>
    <name evidence="1" type="ORF">HER31_14445</name>
</gene>
<keyword evidence="2" id="KW-1185">Reference proteome</keyword>
<sequence>MRFITADGPALTAVMPSRLISCNISNPCIYRKQKAVYQLSVVLSNTDKAPTWRVLIQGQSTTAVDLLPHWSSSAKRFELRPKARGIPKGAELLFGFCRHRDILPLSTEIGEAEGLI</sequence>
<evidence type="ECO:0000313" key="1">
    <source>
        <dbReference type="EMBL" id="QIZ77989.1"/>
    </source>
</evidence>